<evidence type="ECO:0000313" key="1">
    <source>
        <dbReference type="EMBL" id="CDP18383.1"/>
    </source>
</evidence>
<dbReference type="Proteomes" id="UP000295252">
    <property type="component" value="Chromosome IV"/>
</dbReference>
<name>A0A068VFA8_COFCA</name>
<reference evidence="2" key="1">
    <citation type="journal article" date="2014" name="Science">
        <title>The coffee genome provides insight into the convergent evolution of caffeine biosynthesis.</title>
        <authorList>
            <person name="Denoeud F."/>
            <person name="Carretero-Paulet L."/>
            <person name="Dereeper A."/>
            <person name="Droc G."/>
            <person name="Guyot R."/>
            <person name="Pietrella M."/>
            <person name="Zheng C."/>
            <person name="Alberti A."/>
            <person name="Anthony F."/>
            <person name="Aprea G."/>
            <person name="Aury J.M."/>
            <person name="Bento P."/>
            <person name="Bernard M."/>
            <person name="Bocs S."/>
            <person name="Campa C."/>
            <person name="Cenci A."/>
            <person name="Combes M.C."/>
            <person name="Crouzillat D."/>
            <person name="Da Silva C."/>
            <person name="Daddiego L."/>
            <person name="De Bellis F."/>
            <person name="Dussert S."/>
            <person name="Garsmeur O."/>
            <person name="Gayraud T."/>
            <person name="Guignon V."/>
            <person name="Jahn K."/>
            <person name="Jamilloux V."/>
            <person name="Joet T."/>
            <person name="Labadie K."/>
            <person name="Lan T."/>
            <person name="Leclercq J."/>
            <person name="Lepelley M."/>
            <person name="Leroy T."/>
            <person name="Li L.T."/>
            <person name="Librado P."/>
            <person name="Lopez L."/>
            <person name="Munoz A."/>
            <person name="Noel B."/>
            <person name="Pallavicini A."/>
            <person name="Perrotta G."/>
            <person name="Poncet V."/>
            <person name="Pot D."/>
            <person name="Priyono X."/>
            <person name="Rigoreau M."/>
            <person name="Rouard M."/>
            <person name="Rozas J."/>
            <person name="Tranchant-Dubreuil C."/>
            <person name="VanBuren R."/>
            <person name="Zhang Q."/>
            <person name="Andrade A.C."/>
            <person name="Argout X."/>
            <person name="Bertrand B."/>
            <person name="de Kochko A."/>
            <person name="Graziosi G."/>
            <person name="Henry R.J."/>
            <person name="Jayarama X."/>
            <person name="Ming R."/>
            <person name="Nagai C."/>
            <person name="Rounsley S."/>
            <person name="Sankoff D."/>
            <person name="Giuliano G."/>
            <person name="Albert V.A."/>
            <person name="Wincker P."/>
            <person name="Lashermes P."/>
        </authorList>
    </citation>
    <scope>NUCLEOTIDE SEQUENCE [LARGE SCALE GENOMIC DNA]</scope>
    <source>
        <strain evidence="2">cv. DH200-94</strain>
    </source>
</reference>
<gene>
    <name evidence="1" type="ORF">GSCOC_T00012964001</name>
</gene>
<accession>A0A068VFA8</accession>
<sequence>MGSTFTSSFSYQRLKEERWFDDDFDEHIGRLRHSSTFRLRRVHVRRRLKVKIPSLRRFLRRKARSVKLAWTKVVKRLKESQSHFGDLFAGNYLFLQVTPTPLKSNNNVHKSLKPYCINHDLAPTSIYSLPKVAY</sequence>
<organism evidence="1 2">
    <name type="scientific">Coffea canephora</name>
    <name type="common">Robusta coffee</name>
    <dbReference type="NCBI Taxonomy" id="49390"/>
    <lineage>
        <taxon>Eukaryota</taxon>
        <taxon>Viridiplantae</taxon>
        <taxon>Streptophyta</taxon>
        <taxon>Embryophyta</taxon>
        <taxon>Tracheophyta</taxon>
        <taxon>Spermatophyta</taxon>
        <taxon>Magnoliopsida</taxon>
        <taxon>eudicotyledons</taxon>
        <taxon>Gunneridae</taxon>
        <taxon>Pentapetalae</taxon>
        <taxon>asterids</taxon>
        <taxon>lamiids</taxon>
        <taxon>Gentianales</taxon>
        <taxon>Rubiaceae</taxon>
        <taxon>Ixoroideae</taxon>
        <taxon>Gardenieae complex</taxon>
        <taxon>Bertiereae - Coffeeae clade</taxon>
        <taxon>Coffeeae</taxon>
        <taxon>Coffea</taxon>
    </lineage>
</organism>
<dbReference type="OMA" id="LKHDDDQ"/>
<dbReference type="InParanoid" id="A0A068VFA8"/>
<dbReference type="PANTHER" id="PTHR36795">
    <property type="entry name" value="OS01G0938400 PROTEIN"/>
    <property type="match status" value="1"/>
</dbReference>
<dbReference type="OrthoDB" id="1932414at2759"/>
<dbReference type="EMBL" id="HG739315">
    <property type="protein sequence ID" value="CDP18383.1"/>
    <property type="molecule type" value="Genomic_DNA"/>
</dbReference>
<protein>
    <submittedName>
        <fullName evidence="1">Uncharacterized protein</fullName>
    </submittedName>
</protein>
<dbReference type="Gramene" id="CDP18383">
    <property type="protein sequence ID" value="CDP18383"/>
    <property type="gene ID" value="GSCOC_T00012964001"/>
</dbReference>
<dbReference type="PANTHER" id="PTHR36795:SF2">
    <property type="entry name" value="OS01G0938400 PROTEIN"/>
    <property type="match status" value="1"/>
</dbReference>
<keyword evidence="2" id="KW-1185">Reference proteome</keyword>
<evidence type="ECO:0000313" key="2">
    <source>
        <dbReference type="Proteomes" id="UP000295252"/>
    </source>
</evidence>
<dbReference type="AlphaFoldDB" id="A0A068VFA8"/>
<dbReference type="PhylomeDB" id="A0A068VFA8"/>
<dbReference type="FunCoup" id="A0A068VFA8">
    <property type="interactions" value="102"/>
</dbReference>
<proteinExistence type="predicted"/>